<name>A0ABU1HGH3_9GAMM</name>
<reference evidence="1 2" key="1">
    <citation type="submission" date="2023-04" db="EMBL/GenBank/DDBJ databases">
        <title>A long-awaited taxogenomic arrangement of the family Halomonadaceae.</title>
        <authorList>
            <person name="De La Haba R."/>
            <person name="Chuvochina M."/>
            <person name="Wittouck S."/>
            <person name="Arahal D.R."/>
            <person name="Sanchez-Porro C."/>
            <person name="Hugenholtz P."/>
            <person name="Ventosa A."/>
        </authorList>
    </citation>
    <scope>NUCLEOTIDE SEQUENCE [LARGE SCALE GENOMIC DNA]</scope>
    <source>
        <strain evidence="1 2">DSM 26770</strain>
    </source>
</reference>
<comment type="caution">
    <text evidence="1">The sequence shown here is derived from an EMBL/GenBank/DDBJ whole genome shotgun (WGS) entry which is preliminary data.</text>
</comment>
<keyword evidence="2" id="KW-1185">Reference proteome</keyword>
<gene>
    <name evidence="1" type="ORF">QC821_14960</name>
</gene>
<dbReference type="RefSeq" id="WP_309723123.1">
    <property type="nucleotide sequence ID" value="NZ_JARWAM010000010.1"/>
</dbReference>
<protein>
    <submittedName>
        <fullName evidence="1">Uncharacterized protein</fullName>
    </submittedName>
</protein>
<proteinExistence type="predicted"/>
<evidence type="ECO:0000313" key="1">
    <source>
        <dbReference type="EMBL" id="MDR5906575.1"/>
    </source>
</evidence>
<accession>A0ABU1HGH3</accession>
<evidence type="ECO:0000313" key="2">
    <source>
        <dbReference type="Proteomes" id="UP001251374"/>
    </source>
</evidence>
<dbReference type="Proteomes" id="UP001251374">
    <property type="component" value="Unassembled WGS sequence"/>
</dbReference>
<sequence>MPYTEAKEHIPGRLHALFAEPYSAFDNQAMERQLHLVVALKVLLEAPLRQERLMLRVIHGWENGSAEPAALAHSEHRVGSMADVAAVADRYRQATEQGDEFPGSAGSLLAAPLAEAIAAAERQGQSIDDETRNNPVHWPAFPHGLSLYTFFKVYHRLTYGEDDPYRVSRCNTPQGMREIHEFHLEEGEFVVATPPLDAEEGDTLVILHESQLAPVLALMEECLVAARRWGLVG</sequence>
<dbReference type="EMBL" id="JARWAM010000010">
    <property type="protein sequence ID" value="MDR5906575.1"/>
    <property type="molecule type" value="Genomic_DNA"/>
</dbReference>
<organism evidence="1 2">
    <name type="scientific">Franzmannia qiaohouensis</name>
    <dbReference type="NCBI Taxonomy" id="1329370"/>
    <lineage>
        <taxon>Bacteria</taxon>
        <taxon>Pseudomonadati</taxon>
        <taxon>Pseudomonadota</taxon>
        <taxon>Gammaproteobacteria</taxon>
        <taxon>Oceanospirillales</taxon>
        <taxon>Halomonadaceae</taxon>
        <taxon>Franzmannia</taxon>
    </lineage>
</organism>